<evidence type="ECO:0000256" key="5">
    <source>
        <dbReference type="ARBA" id="ARBA00023004"/>
    </source>
</evidence>
<dbReference type="PANTHER" id="PTHR33751:SF9">
    <property type="entry name" value="CYTOCHROME C4"/>
    <property type="match status" value="1"/>
</dbReference>
<dbReference type="SUPFAM" id="SSF46626">
    <property type="entry name" value="Cytochrome c"/>
    <property type="match status" value="2"/>
</dbReference>
<dbReference type="InterPro" id="IPR050597">
    <property type="entry name" value="Cytochrome_c_Oxidase_Subunit"/>
</dbReference>
<dbReference type="GO" id="GO:0020037">
    <property type="term" value="F:heme binding"/>
    <property type="evidence" value="ECO:0007669"/>
    <property type="project" value="InterPro"/>
</dbReference>
<dbReference type="STRING" id="1121937.GCA_000423125_02533"/>
<dbReference type="GO" id="GO:0046872">
    <property type="term" value="F:metal ion binding"/>
    <property type="evidence" value="ECO:0007669"/>
    <property type="project" value="UniProtKB-KW"/>
</dbReference>
<evidence type="ECO:0000256" key="1">
    <source>
        <dbReference type="ARBA" id="ARBA00022448"/>
    </source>
</evidence>
<keyword evidence="1" id="KW-0813">Transport</keyword>
<name>A0A3C1KQ14_9GAMM</name>
<proteinExistence type="predicted"/>
<dbReference type="GO" id="GO:0009055">
    <property type="term" value="F:electron transfer activity"/>
    <property type="evidence" value="ECO:0007669"/>
    <property type="project" value="InterPro"/>
</dbReference>
<dbReference type="PROSITE" id="PS51007">
    <property type="entry name" value="CYTC"/>
    <property type="match status" value="2"/>
</dbReference>
<keyword evidence="3 6" id="KW-0479">Metal-binding</keyword>
<dbReference type="InterPro" id="IPR036909">
    <property type="entry name" value="Cyt_c-like_dom_sf"/>
</dbReference>
<keyword evidence="2 6" id="KW-0349">Heme</keyword>
<feature type="chain" id="PRO_5017768842" evidence="7">
    <location>
        <begin position="23"/>
        <end position="209"/>
    </location>
</feature>
<dbReference type="EMBL" id="DMND01000186">
    <property type="protein sequence ID" value="HAN28790.1"/>
    <property type="molecule type" value="Genomic_DNA"/>
</dbReference>
<dbReference type="PANTHER" id="PTHR33751">
    <property type="entry name" value="CBB3-TYPE CYTOCHROME C OXIDASE SUBUNIT FIXP"/>
    <property type="match status" value="1"/>
</dbReference>
<dbReference type="InterPro" id="IPR009056">
    <property type="entry name" value="Cyt_c-like_dom"/>
</dbReference>
<evidence type="ECO:0000313" key="10">
    <source>
        <dbReference type="Proteomes" id="UP000259273"/>
    </source>
</evidence>
<feature type="domain" description="Cytochrome c" evidence="8">
    <location>
        <begin position="120"/>
        <end position="208"/>
    </location>
</feature>
<protein>
    <submittedName>
        <fullName evidence="9">Cytochrome c oxidase subunit II</fullName>
    </submittedName>
</protein>
<evidence type="ECO:0000256" key="7">
    <source>
        <dbReference type="SAM" id="SignalP"/>
    </source>
</evidence>
<evidence type="ECO:0000256" key="2">
    <source>
        <dbReference type="ARBA" id="ARBA00022617"/>
    </source>
</evidence>
<reference evidence="9 10" key="1">
    <citation type="journal article" date="2018" name="Nat. Biotechnol.">
        <title>A standardized bacterial taxonomy based on genome phylogeny substantially revises the tree of life.</title>
        <authorList>
            <person name="Parks D.H."/>
            <person name="Chuvochina M."/>
            <person name="Waite D.W."/>
            <person name="Rinke C."/>
            <person name="Skarshewski A."/>
            <person name="Chaumeil P.A."/>
            <person name="Hugenholtz P."/>
        </authorList>
    </citation>
    <scope>NUCLEOTIDE SEQUENCE [LARGE SCALE GENOMIC DNA]</scope>
    <source>
        <strain evidence="9">UBA9158</strain>
    </source>
</reference>
<evidence type="ECO:0000256" key="3">
    <source>
        <dbReference type="ARBA" id="ARBA00022723"/>
    </source>
</evidence>
<gene>
    <name evidence="9" type="ORF">DCP75_13910</name>
</gene>
<organism evidence="9 10">
    <name type="scientific">Haliea salexigens</name>
    <dbReference type="NCBI Taxonomy" id="287487"/>
    <lineage>
        <taxon>Bacteria</taxon>
        <taxon>Pseudomonadati</taxon>
        <taxon>Pseudomonadota</taxon>
        <taxon>Gammaproteobacteria</taxon>
        <taxon>Cellvibrionales</taxon>
        <taxon>Halieaceae</taxon>
        <taxon>Haliea</taxon>
    </lineage>
</organism>
<evidence type="ECO:0000256" key="6">
    <source>
        <dbReference type="PROSITE-ProRule" id="PRU00433"/>
    </source>
</evidence>
<dbReference type="Proteomes" id="UP000259273">
    <property type="component" value="Unassembled WGS sequence"/>
</dbReference>
<sequence length="209" mass="22244">MHSFIPPLLGLFLAIMACVARADEADGAALYAPCAACHGAAAEGNVDLQAPRLNHLRPVYILAQLDKFQRGLRGGNAASVAAQQMAESSGLLPAVERLPELAFYISEMTASVSLPTLQGGDAVAGGKTFMRLCGACHGANAGGNVALNAPRLAGADDWYLLAQLQAFREGQRGRHREDRSGRQMRNMAAMLRDEEALLDVIAFIRGQEE</sequence>
<feature type="domain" description="Cytochrome c" evidence="8">
    <location>
        <begin position="22"/>
        <end position="109"/>
    </location>
</feature>
<keyword evidence="4" id="KW-0249">Electron transport</keyword>
<keyword evidence="5 6" id="KW-0408">Iron</keyword>
<evidence type="ECO:0000259" key="8">
    <source>
        <dbReference type="PROSITE" id="PS51007"/>
    </source>
</evidence>
<dbReference type="AlphaFoldDB" id="A0A3C1KQ14"/>
<feature type="signal peptide" evidence="7">
    <location>
        <begin position="1"/>
        <end position="22"/>
    </location>
</feature>
<dbReference type="Gene3D" id="1.10.760.10">
    <property type="entry name" value="Cytochrome c-like domain"/>
    <property type="match status" value="2"/>
</dbReference>
<evidence type="ECO:0000313" key="9">
    <source>
        <dbReference type="EMBL" id="HAN28790.1"/>
    </source>
</evidence>
<keyword evidence="7" id="KW-0732">Signal</keyword>
<evidence type="ECO:0000256" key="4">
    <source>
        <dbReference type="ARBA" id="ARBA00022982"/>
    </source>
</evidence>
<accession>A0A3C1KQ14</accession>
<dbReference type="Pfam" id="PF00034">
    <property type="entry name" value="Cytochrom_C"/>
    <property type="match status" value="2"/>
</dbReference>
<comment type="caution">
    <text evidence="9">The sequence shown here is derived from an EMBL/GenBank/DDBJ whole genome shotgun (WGS) entry which is preliminary data.</text>
</comment>